<keyword evidence="3 4" id="KW-0067">ATP-binding</keyword>
<dbReference type="InterPro" id="IPR029499">
    <property type="entry name" value="PduO-typ"/>
</dbReference>
<evidence type="ECO:0000256" key="3">
    <source>
        <dbReference type="ARBA" id="ARBA00022840"/>
    </source>
</evidence>
<comment type="caution">
    <text evidence="6">The sequence shown here is derived from an EMBL/GenBank/DDBJ whole genome shotgun (WGS) entry which is preliminary data.</text>
</comment>
<evidence type="ECO:0000313" key="7">
    <source>
        <dbReference type="Proteomes" id="UP000286598"/>
    </source>
</evidence>
<evidence type="ECO:0000313" key="6">
    <source>
        <dbReference type="EMBL" id="RHK46976.1"/>
    </source>
</evidence>
<evidence type="ECO:0000256" key="1">
    <source>
        <dbReference type="ARBA" id="ARBA00022679"/>
    </source>
</evidence>
<keyword evidence="2 4" id="KW-0547">Nucleotide-binding</keyword>
<dbReference type="EC" id="2.5.1.17" evidence="4"/>
<dbReference type="GO" id="GO:0005524">
    <property type="term" value="F:ATP binding"/>
    <property type="evidence" value="ECO:0007669"/>
    <property type="project" value="UniProtKB-UniRule"/>
</dbReference>
<keyword evidence="4" id="KW-0169">Cobalamin biosynthesis</keyword>
<proteinExistence type="inferred from homology"/>
<dbReference type="OrthoDB" id="9778896at2"/>
<comment type="catalytic activity">
    <reaction evidence="4">
        <text>2 cob(II)alamin + reduced [electron-transfer flavoprotein] + 2 ATP = 2 adenosylcob(III)alamin + 2 triphosphate + oxidized [electron-transfer flavoprotein] + 3 H(+)</text>
        <dbReference type="Rhea" id="RHEA:28671"/>
        <dbReference type="Rhea" id="RHEA-COMP:10685"/>
        <dbReference type="Rhea" id="RHEA-COMP:10686"/>
        <dbReference type="ChEBI" id="CHEBI:15378"/>
        <dbReference type="ChEBI" id="CHEBI:16304"/>
        <dbReference type="ChEBI" id="CHEBI:18036"/>
        <dbReference type="ChEBI" id="CHEBI:18408"/>
        <dbReference type="ChEBI" id="CHEBI:30616"/>
        <dbReference type="ChEBI" id="CHEBI:57692"/>
        <dbReference type="ChEBI" id="CHEBI:58307"/>
        <dbReference type="EC" id="2.5.1.17"/>
    </reaction>
</comment>
<dbReference type="PANTHER" id="PTHR12213">
    <property type="entry name" value="CORRINOID ADENOSYLTRANSFERASE"/>
    <property type="match status" value="1"/>
</dbReference>
<comment type="pathway">
    <text evidence="4">Cofactor biosynthesis; adenosylcobalamin biosynthesis; adenosylcobalamin from cob(II)yrinate a,c-diamide: step 2/7.</text>
</comment>
<dbReference type="SUPFAM" id="SSF89028">
    <property type="entry name" value="Cobalamin adenosyltransferase-like"/>
    <property type="match status" value="1"/>
</dbReference>
<organism evidence="6 7">
    <name type="scientific">Leyella stercorea</name>
    <dbReference type="NCBI Taxonomy" id="363265"/>
    <lineage>
        <taxon>Bacteria</taxon>
        <taxon>Pseudomonadati</taxon>
        <taxon>Bacteroidota</taxon>
        <taxon>Bacteroidia</taxon>
        <taxon>Bacteroidales</taxon>
        <taxon>Prevotellaceae</taxon>
        <taxon>Leyella</taxon>
    </lineage>
</organism>
<dbReference type="Gene3D" id="1.20.1200.10">
    <property type="entry name" value="Cobalamin adenosyltransferase-like"/>
    <property type="match status" value="1"/>
</dbReference>
<dbReference type="PANTHER" id="PTHR12213:SF0">
    <property type="entry name" value="CORRINOID ADENOSYLTRANSFERASE MMAB"/>
    <property type="match status" value="1"/>
</dbReference>
<protein>
    <recommendedName>
        <fullName evidence="4">Corrinoid adenosyltransferase</fullName>
        <ecNumber evidence="4">2.5.1.17</ecNumber>
    </recommendedName>
    <alternativeName>
        <fullName evidence="4">Cob(II)alamin adenosyltransferase</fullName>
    </alternativeName>
    <alternativeName>
        <fullName evidence="4">Cob(II)yrinic acid a,c-diamide adenosyltransferase</fullName>
    </alternativeName>
    <alternativeName>
        <fullName evidence="4">Cobinamide/cobalamin adenosyltransferase</fullName>
    </alternativeName>
</protein>
<comment type="similarity">
    <text evidence="4">Belongs to the Cob(I)alamin adenosyltransferase family.</text>
</comment>
<dbReference type="AlphaFoldDB" id="A0A3R6MGV5"/>
<dbReference type="EMBL" id="QRNO01000101">
    <property type="protein sequence ID" value="RHK46976.1"/>
    <property type="molecule type" value="Genomic_DNA"/>
</dbReference>
<dbReference type="GO" id="GO:0009236">
    <property type="term" value="P:cobalamin biosynthetic process"/>
    <property type="evidence" value="ECO:0007669"/>
    <property type="project" value="UniProtKB-UniRule"/>
</dbReference>
<keyword evidence="7" id="KW-1185">Reference proteome</keyword>
<name>A0A3R6MGV5_9BACT</name>
<dbReference type="InterPro" id="IPR016030">
    <property type="entry name" value="CblAdoTrfase-like"/>
</dbReference>
<dbReference type="Proteomes" id="UP000286598">
    <property type="component" value="Unassembled WGS sequence"/>
</dbReference>
<dbReference type="NCBIfam" id="TIGR00636">
    <property type="entry name" value="PduO_Nterm"/>
    <property type="match status" value="1"/>
</dbReference>
<dbReference type="UniPathway" id="UPA00148">
    <property type="reaction ID" value="UER00233"/>
</dbReference>
<dbReference type="Pfam" id="PF01923">
    <property type="entry name" value="Cob_adeno_trans"/>
    <property type="match status" value="1"/>
</dbReference>
<evidence type="ECO:0000256" key="2">
    <source>
        <dbReference type="ARBA" id="ARBA00022741"/>
    </source>
</evidence>
<dbReference type="RefSeq" id="WP_118356096.1">
    <property type="nucleotide sequence ID" value="NZ_CAUEGD010000007.1"/>
</dbReference>
<accession>A0A3R6MGV5</accession>
<keyword evidence="1 4" id="KW-0808">Transferase</keyword>
<reference evidence="6 7" key="1">
    <citation type="submission" date="2018-08" db="EMBL/GenBank/DDBJ databases">
        <title>A genome reference for cultivated species of the human gut microbiota.</title>
        <authorList>
            <person name="Zou Y."/>
            <person name="Xue W."/>
            <person name="Luo G."/>
        </authorList>
    </citation>
    <scope>NUCLEOTIDE SEQUENCE [LARGE SCALE GENOMIC DNA]</scope>
    <source>
        <strain evidence="6 7">AF42-9</strain>
    </source>
</reference>
<dbReference type="InterPro" id="IPR036451">
    <property type="entry name" value="CblAdoTrfase-like_sf"/>
</dbReference>
<gene>
    <name evidence="6" type="ORF">DW060_12700</name>
</gene>
<feature type="domain" description="Cobalamin adenosyltransferase-like" evidence="5">
    <location>
        <begin position="3"/>
        <end position="162"/>
    </location>
</feature>
<dbReference type="GO" id="GO:0008817">
    <property type="term" value="F:corrinoid adenosyltransferase activity"/>
    <property type="evidence" value="ECO:0007669"/>
    <property type="project" value="UniProtKB-UniRule"/>
</dbReference>
<comment type="catalytic activity">
    <reaction evidence="4">
        <text>2 cob(II)yrinate a,c diamide + reduced [electron-transfer flavoprotein] + 2 ATP = 2 adenosylcob(III)yrinate a,c-diamide + 2 triphosphate + oxidized [electron-transfer flavoprotein] + 3 H(+)</text>
        <dbReference type="Rhea" id="RHEA:11528"/>
        <dbReference type="Rhea" id="RHEA-COMP:10685"/>
        <dbReference type="Rhea" id="RHEA-COMP:10686"/>
        <dbReference type="ChEBI" id="CHEBI:15378"/>
        <dbReference type="ChEBI" id="CHEBI:18036"/>
        <dbReference type="ChEBI" id="CHEBI:30616"/>
        <dbReference type="ChEBI" id="CHEBI:57692"/>
        <dbReference type="ChEBI" id="CHEBI:58307"/>
        <dbReference type="ChEBI" id="CHEBI:58503"/>
        <dbReference type="ChEBI" id="CHEBI:58537"/>
        <dbReference type="EC" id="2.5.1.17"/>
    </reaction>
</comment>
<evidence type="ECO:0000259" key="5">
    <source>
        <dbReference type="Pfam" id="PF01923"/>
    </source>
</evidence>
<sequence>MKLYTRHGDTGQTTLVGGKRVMKDDIRIAVCGDLDELNAHIGMLRSFGVPERELNVLIRVQQLLFHIGGELSNPDFAMPSHLTAADIAQLEQCVDMLQKETPEPETFVLPGGCTAAAESHVCRTVARRAERSIVAMSHEYRVEPLILQFINRLSDYFFVLALNLNFITSIDEKKLYITCK</sequence>
<evidence type="ECO:0000256" key="4">
    <source>
        <dbReference type="RuleBase" id="RU366026"/>
    </source>
</evidence>